<dbReference type="InterPro" id="IPR013249">
    <property type="entry name" value="RNA_pol_sigma70_r4_t2"/>
</dbReference>
<keyword evidence="7" id="KW-1185">Reference proteome</keyword>
<proteinExistence type="inferred from homology"/>
<dbReference type="SUPFAM" id="SSF88946">
    <property type="entry name" value="Sigma2 domain of RNA polymerase sigma factors"/>
    <property type="match status" value="1"/>
</dbReference>
<dbReference type="RefSeq" id="WP_346755744.1">
    <property type="nucleotide sequence ID" value="NZ_JAUJEB010000001.1"/>
</dbReference>
<dbReference type="Gene3D" id="1.10.10.10">
    <property type="entry name" value="Winged helix-like DNA-binding domain superfamily/Winged helix DNA-binding domain"/>
    <property type="match status" value="1"/>
</dbReference>
<dbReference type="InterPro" id="IPR014284">
    <property type="entry name" value="RNA_pol_sigma-70_dom"/>
</dbReference>
<dbReference type="InterPro" id="IPR013324">
    <property type="entry name" value="RNA_pol_sigma_r3/r4-like"/>
</dbReference>
<keyword evidence="2" id="KW-0805">Transcription regulation</keyword>
<evidence type="ECO:0000259" key="5">
    <source>
        <dbReference type="Pfam" id="PF08281"/>
    </source>
</evidence>
<dbReference type="NCBIfam" id="TIGR02985">
    <property type="entry name" value="Sig70_bacteroi1"/>
    <property type="match status" value="1"/>
</dbReference>
<evidence type="ECO:0000256" key="3">
    <source>
        <dbReference type="ARBA" id="ARBA00023082"/>
    </source>
</evidence>
<sequence length="175" mass="20446">MKLNNKGAFEEIYKRYWSSLLISAYNILNDKDACKDIVQDVFSDLYIRRATICISSLSPYLKVAVRNRVFKYLQRGNLARHHLETLETVSFVYATEQMVNFNQLKEKYKKGVEALPDKCREVFFLSRNENLSTKEIAVRLNISPKTVENQITKALKYLRKNIIETMSFFAGFLLP</sequence>
<protein>
    <submittedName>
        <fullName evidence="6">RNA polymerase sigma-70 factor</fullName>
    </submittedName>
</protein>
<dbReference type="InterPro" id="IPR039425">
    <property type="entry name" value="RNA_pol_sigma-70-like"/>
</dbReference>
<dbReference type="InterPro" id="IPR036388">
    <property type="entry name" value="WH-like_DNA-bd_sf"/>
</dbReference>
<dbReference type="NCBIfam" id="TIGR02937">
    <property type="entry name" value="sigma70-ECF"/>
    <property type="match status" value="1"/>
</dbReference>
<dbReference type="Pfam" id="PF08281">
    <property type="entry name" value="Sigma70_r4_2"/>
    <property type="match status" value="1"/>
</dbReference>
<keyword evidence="3" id="KW-0731">Sigma factor</keyword>
<accession>A0ABT8KY38</accession>
<dbReference type="PANTHER" id="PTHR43133:SF46">
    <property type="entry name" value="RNA POLYMERASE SIGMA-70 FACTOR ECF SUBFAMILY"/>
    <property type="match status" value="1"/>
</dbReference>
<dbReference type="PANTHER" id="PTHR43133">
    <property type="entry name" value="RNA POLYMERASE ECF-TYPE SIGMA FACTO"/>
    <property type="match status" value="1"/>
</dbReference>
<evidence type="ECO:0000256" key="1">
    <source>
        <dbReference type="ARBA" id="ARBA00010641"/>
    </source>
</evidence>
<dbReference type="Gene3D" id="1.10.1740.10">
    <property type="match status" value="1"/>
</dbReference>
<evidence type="ECO:0000256" key="2">
    <source>
        <dbReference type="ARBA" id="ARBA00023015"/>
    </source>
</evidence>
<dbReference type="SUPFAM" id="SSF88659">
    <property type="entry name" value="Sigma3 and sigma4 domains of RNA polymerase sigma factors"/>
    <property type="match status" value="1"/>
</dbReference>
<dbReference type="InterPro" id="IPR014327">
    <property type="entry name" value="RNA_pol_sigma70_bacteroid"/>
</dbReference>
<dbReference type="InterPro" id="IPR013325">
    <property type="entry name" value="RNA_pol_sigma_r2"/>
</dbReference>
<dbReference type="EMBL" id="JAUJEB010000001">
    <property type="protein sequence ID" value="MDN5210400.1"/>
    <property type="molecule type" value="Genomic_DNA"/>
</dbReference>
<dbReference type="Proteomes" id="UP001172083">
    <property type="component" value="Unassembled WGS sequence"/>
</dbReference>
<gene>
    <name evidence="6" type="ORF">QQ020_00025</name>
</gene>
<comment type="caution">
    <text evidence="6">The sequence shown here is derived from an EMBL/GenBank/DDBJ whole genome shotgun (WGS) entry which is preliminary data.</text>
</comment>
<evidence type="ECO:0000256" key="4">
    <source>
        <dbReference type="ARBA" id="ARBA00023163"/>
    </source>
</evidence>
<evidence type="ECO:0000313" key="7">
    <source>
        <dbReference type="Proteomes" id="UP001172083"/>
    </source>
</evidence>
<reference evidence="6" key="1">
    <citation type="submission" date="2023-06" db="EMBL/GenBank/DDBJ databases">
        <title>Genomic of Agaribacillus aureum.</title>
        <authorList>
            <person name="Wang G."/>
        </authorList>
    </citation>
    <scope>NUCLEOTIDE SEQUENCE</scope>
    <source>
        <strain evidence="6">BMA12</strain>
    </source>
</reference>
<evidence type="ECO:0000313" key="6">
    <source>
        <dbReference type="EMBL" id="MDN5210400.1"/>
    </source>
</evidence>
<comment type="similarity">
    <text evidence="1">Belongs to the sigma-70 factor family. ECF subfamily.</text>
</comment>
<keyword evidence="4" id="KW-0804">Transcription</keyword>
<organism evidence="6 7">
    <name type="scientific">Agaribacillus aureus</name>
    <dbReference type="NCBI Taxonomy" id="3051825"/>
    <lineage>
        <taxon>Bacteria</taxon>
        <taxon>Pseudomonadati</taxon>
        <taxon>Bacteroidota</taxon>
        <taxon>Cytophagia</taxon>
        <taxon>Cytophagales</taxon>
        <taxon>Splendidivirgaceae</taxon>
        <taxon>Agaribacillus</taxon>
    </lineage>
</organism>
<feature type="domain" description="RNA polymerase sigma factor 70 region 4 type 2" evidence="5">
    <location>
        <begin position="112"/>
        <end position="158"/>
    </location>
</feature>
<name>A0ABT8KY38_9BACT</name>